<accession>V4B9H8</accession>
<dbReference type="GeneID" id="20236560"/>
<dbReference type="Proteomes" id="UP000030746">
    <property type="component" value="Unassembled WGS sequence"/>
</dbReference>
<proteinExistence type="predicted"/>
<dbReference type="CTD" id="20236560"/>
<name>V4B9H8_LOTGI</name>
<evidence type="ECO:0000313" key="2">
    <source>
        <dbReference type="Proteomes" id="UP000030746"/>
    </source>
</evidence>
<dbReference type="RefSeq" id="XP_009063821.1">
    <property type="nucleotide sequence ID" value="XM_009065573.1"/>
</dbReference>
<sequence>MNPIDSKKNLNIFKKAITVADPCLAINKKADPYDSDNDSQSLYMSLDVLAQVATATLEKDPRFDHKKLPLVPKKCFLQYFRFFDLGVCISYDLFGVEAWNADLNETF</sequence>
<gene>
    <name evidence="1" type="ORF">LOTGIDRAFT_155067</name>
</gene>
<organism evidence="1 2">
    <name type="scientific">Lottia gigantea</name>
    <name type="common">Giant owl limpet</name>
    <dbReference type="NCBI Taxonomy" id="225164"/>
    <lineage>
        <taxon>Eukaryota</taxon>
        <taxon>Metazoa</taxon>
        <taxon>Spiralia</taxon>
        <taxon>Lophotrochozoa</taxon>
        <taxon>Mollusca</taxon>
        <taxon>Gastropoda</taxon>
        <taxon>Patellogastropoda</taxon>
        <taxon>Lottioidea</taxon>
        <taxon>Lottiidae</taxon>
        <taxon>Lottia</taxon>
    </lineage>
</organism>
<dbReference type="AlphaFoldDB" id="V4B9H8"/>
<keyword evidence="2" id="KW-1185">Reference proteome</keyword>
<dbReference type="HOGENOM" id="CLU_2212923_0_0_1"/>
<reference evidence="1 2" key="1">
    <citation type="journal article" date="2013" name="Nature">
        <title>Insights into bilaterian evolution from three spiralian genomes.</title>
        <authorList>
            <person name="Simakov O."/>
            <person name="Marletaz F."/>
            <person name="Cho S.J."/>
            <person name="Edsinger-Gonzales E."/>
            <person name="Havlak P."/>
            <person name="Hellsten U."/>
            <person name="Kuo D.H."/>
            <person name="Larsson T."/>
            <person name="Lv J."/>
            <person name="Arendt D."/>
            <person name="Savage R."/>
            <person name="Osoegawa K."/>
            <person name="de Jong P."/>
            <person name="Grimwood J."/>
            <person name="Chapman J.A."/>
            <person name="Shapiro H."/>
            <person name="Aerts A."/>
            <person name="Otillar R.P."/>
            <person name="Terry A.Y."/>
            <person name="Boore J.L."/>
            <person name="Grigoriev I.V."/>
            <person name="Lindberg D.R."/>
            <person name="Seaver E.C."/>
            <person name="Weisblat D.A."/>
            <person name="Putnam N.H."/>
            <person name="Rokhsar D.S."/>
        </authorList>
    </citation>
    <scope>NUCLEOTIDE SEQUENCE [LARGE SCALE GENOMIC DNA]</scope>
</reference>
<dbReference type="EMBL" id="KB203274">
    <property type="protein sequence ID" value="ESO85579.1"/>
    <property type="molecule type" value="Genomic_DNA"/>
</dbReference>
<dbReference type="KEGG" id="lgi:LOTGIDRAFT_155067"/>
<evidence type="ECO:0000313" key="1">
    <source>
        <dbReference type="EMBL" id="ESO85579.1"/>
    </source>
</evidence>
<protein>
    <submittedName>
        <fullName evidence="1">Uncharacterized protein</fullName>
    </submittedName>
</protein>